<keyword evidence="5 6" id="KW-0472">Membrane</keyword>
<dbReference type="OrthoDB" id="9807053at2"/>
<evidence type="ECO:0000313" key="8">
    <source>
        <dbReference type="Proteomes" id="UP000263833"/>
    </source>
</evidence>
<dbReference type="Pfam" id="PF01810">
    <property type="entry name" value="LysE"/>
    <property type="match status" value="1"/>
</dbReference>
<dbReference type="EMBL" id="QRGP01000001">
    <property type="protein sequence ID" value="RDV07030.1"/>
    <property type="molecule type" value="Genomic_DNA"/>
</dbReference>
<evidence type="ECO:0000256" key="6">
    <source>
        <dbReference type="SAM" id="Phobius"/>
    </source>
</evidence>
<evidence type="ECO:0000256" key="1">
    <source>
        <dbReference type="ARBA" id="ARBA00004651"/>
    </source>
</evidence>
<keyword evidence="4 6" id="KW-1133">Transmembrane helix</keyword>
<sequence length="204" mass="21790">MFTSNFLPFLLTAILIELTPGPNMAWIALTGASVGKRAALAATAGIALGLAIVGAAAAFGLAELAKASPHLFALLRYAGAAYLLWLAWKAWEGKSDVSPEHAHNGNVRWFRHGLLLNLLNPKAALFFVAILPSYIDSAEPIMPQTLLLSATYVAVATLVHLLLALLAGRAHEWFERGQNAVLVRKACALLIAAVAIWFLISTAR</sequence>
<evidence type="ECO:0000256" key="5">
    <source>
        <dbReference type="ARBA" id="ARBA00023136"/>
    </source>
</evidence>
<feature type="transmembrane region" description="Helical" evidence="6">
    <location>
        <begin position="114"/>
        <end position="135"/>
    </location>
</feature>
<gene>
    <name evidence="7" type="ORF">DXH95_06490</name>
</gene>
<evidence type="ECO:0000256" key="2">
    <source>
        <dbReference type="ARBA" id="ARBA00022475"/>
    </source>
</evidence>
<feature type="transmembrane region" description="Helical" evidence="6">
    <location>
        <begin position="180"/>
        <end position="200"/>
    </location>
</feature>
<dbReference type="GO" id="GO:0005886">
    <property type="term" value="C:plasma membrane"/>
    <property type="evidence" value="ECO:0007669"/>
    <property type="project" value="UniProtKB-SubCell"/>
</dbReference>
<keyword evidence="8" id="KW-1185">Reference proteome</keyword>
<comment type="caution">
    <text evidence="7">The sequence shown here is derived from an EMBL/GenBank/DDBJ whole genome shotgun (WGS) entry which is preliminary data.</text>
</comment>
<dbReference type="GO" id="GO:0015171">
    <property type="term" value="F:amino acid transmembrane transporter activity"/>
    <property type="evidence" value="ECO:0007669"/>
    <property type="project" value="TreeGrafter"/>
</dbReference>
<proteinExistence type="predicted"/>
<comment type="subcellular location">
    <subcellularLocation>
        <location evidence="1">Cell membrane</location>
        <topology evidence="1">Multi-pass membrane protein</topology>
    </subcellularLocation>
</comment>
<feature type="transmembrane region" description="Helical" evidence="6">
    <location>
        <begin position="147"/>
        <end position="168"/>
    </location>
</feature>
<feature type="transmembrane region" description="Helical" evidence="6">
    <location>
        <begin position="6"/>
        <end position="26"/>
    </location>
</feature>
<evidence type="ECO:0000313" key="7">
    <source>
        <dbReference type="EMBL" id="RDV07030.1"/>
    </source>
</evidence>
<dbReference type="PANTHER" id="PTHR30086">
    <property type="entry name" value="ARGININE EXPORTER PROTEIN ARGO"/>
    <property type="match status" value="1"/>
</dbReference>
<organism evidence="7 8">
    <name type="scientific">Sphingorhabdus pulchriflava</name>
    <dbReference type="NCBI Taxonomy" id="2292257"/>
    <lineage>
        <taxon>Bacteria</taxon>
        <taxon>Pseudomonadati</taxon>
        <taxon>Pseudomonadota</taxon>
        <taxon>Alphaproteobacteria</taxon>
        <taxon>Sphingomonadales</taxon>
        <taxon>Sphingomonadaceae</taxon>
        <taxon>Sphingorhabdus</taxon>
    </lineage>
</organism>
<feature type="transmembrane region" description="Helical" evidence="6">
    <location>
        <begin position="67"/>
        <end position="88"/>
    </location>
</feature>
<reference evidence="8" key="1">
    <citation type="submission" date="2018-08" db="EMBL/GenBank/DDBJ databases">
        <authorList>
            <person name="Kim S.-J."/>
            <person name="Jung G.-Y."/>
        </authorList>
    </citation>
    <scope>NUCLEOTIDE SEQUENCE [LARGE SCALE GENOMIC DNA]</scope>
    <source>
        <strain evidence="8">GY_G</strain>
    </source>
</reference>
<name>A0A371BHJ5_9SPHN</name>
<feature type="transmembrane region" description="Helical" evidence="6">
    <location>
        <begin position="38"/>
        <end position="61"/>
    </location>
</feature>
<evidence type="ECO:0000256" key="3">
    <source>
        <dbReference type="ARBA" id="ARBA00022692"/>
    </source>
</evidence>
<dbReference type="PIRSF" id="PIRSF006324">
    <property type="entry name" value="LeuE"/>
    <property type="match status" value="1"/>
</dbReference>
<dbReference type="PANTHER" id="PTHR30086:SF20">
    <property type="entry name" value="ARGININE EXPORTER PROTEIN ARGO-RELATED"/>
    <property type="match status" value="1"/>
</dbReference>
<dbReference type="InterPro" id="IPR001123">
    <property type="entry name" value="LeuE-type"/>
</dbReference>
<keyword evidence="3 6" id="KW-0812">Transmembrane</keyword>
<dbReference type="AlphaFoldDB" id="A0A371BHJ5"/>
<dbReference type="Proteomes" id="UP000263833">
    <property type="component" value="Unassembled WGS sequence"/>
</dbReference>
<evidence type="ECO:0000256" key="4">
    <source>
        <dbReference type="ARBA" id="ARBA00022989"/>
    </source>
</evidence>
<keyword evidence="2" id="KW-1003">Cell membrane</keyword>
<protein>
    <submittedName>
        <fullName evidence="7">LysE family translocator</fullName>
    </submittedName>
</protein>
<dbReference type="RefSeq" id="WP_115548575.1">
    <property type="nucleotide sequence ID" value="NZ_QRGP01000001.1"/>
</dbReference>
<accession>A0A371BHJ5</accession>